<dbReference type="PRINTS" id="PR00032">
    <property type="entry name" value="HTHARAC"/>
</dbReference>
<dbReference type="AlphaFoldDB" id="A0A1Z4LN33"/>
<dbReference type="Gene3D" id="2.60.120.10">
    <property type="entry name" value="Jelly Rolls"/>
    <property type="match status" value="1"/>
</dbReference>
<dbReference type="PANTHER" id="PTHR46796">
    <property type="entry name" value="HTH-TYPE TRANSCRIPTIONAL ACTIVATOR RHAS-RELATED"/>
    <property type="match status" value="1"/>
</dbReference>
<dbReference type="Gene3D" id="1.10.10.60">
    <property type="entry name" value="Homeodomain-like"/>
    <property type="match status" value="2"/>
</dbReference>
<dbReference type="InterPro" id="IPR018062">
    <property type="entry name" value="HTH_AraC-typ_CS"/>
</dbReference>
<evidence type="ECO:0000256" key="2">
    <source>
        <dbReference type="ARBA" id="ARBA00023125"/>
    </source>
</evidence>
<dbReference type="Proteomes" id="UP000218418">
    <property type="component" value="Chromosome"/>
</dbReference>
<accession>A0A1Z4LN33</accession>
<dbReference type="InterPro" id="IPR020449">
    <property type="entry name" value="Tscrpt_reg_AraC-type_HTH"/>
</dbReference>
<dbReference type="InterPro" id="IPR050204">
    <property type="entry name" value="AraC_XylS_family_regulators"/>
</dbReference>
<evidence type="ECO:0000313" key="5">
    <source>
        <dbReference type="EMBL" id="BAY82631.1"/>
    </source>
</evidence>
<dbReference type="EMBL" id="AP018227">
    <property type="protein sequence ID" value="BAY82631.1"/>
    <property type="molecule type" value="Genomic_DNA"/>
</dbReference>
<dbReference type="GO" id="GO:0003700">
    <property type="term" value="F:DNA-binding transcription factor activity"/>
    <property type="evidence" value="ECO:0007669"/>
    <property type="project" value="InterPro"/>
</dbReference>
<name>A0A1Z4LN33_9CYAN</name>
<dbReference type="SMART" id="SM00342">
    <property type="entry name" value="HTH_ARAC"/>
    <property type="match status" value="1"/>
</dbReference>
<sequence length="295" mass="33367">MTLNQPIAVDFSQEAATSKVLKRPNLLSSHQVKWHGIYLEYHQHPPHETPEHYPKQHVLAIQTLGKVEAERRLDGRLKQEQINVGDVCVVPAHTSHWIHSNGEQELILLSLEPSFLKHIAYESIASKIELIPHFAKPDPLIHQIGLSLKAALQTDPLGSRFYADSLITALAAHLLQFYTDRKPIVNADVGSNSQIGQAIEYIHEHLNEDLSLEAIASLVGMSKFHFCRLFKQTTGLTPWQYVIKLRIEAAKRLLSMPKLSIAQISLQMGYSTQGQFANFFRKHTGVSPSTYRRHL</sequence>
<dbReference type="InterPro" id="IPR014710">
    <property type="entry name" value="RmlC-like_jellyroll"/>
</dbReference>
<keyword evidence="3" id="KW-0804">Transcription</keyword>
<dbReference type="PROSITE" id="PS01124">
    <property type="entry name" value="HTH_ARAC_FAMILY_2"/>
    <property type="match status" value="1"/>
</dbReference>
<dbReference type="SUPFAM" id="SSF51182">
    <property type="entry name" value="RmlC-like cupins"/>
    <property type="match status" value="1"/>
</dbReference>
<dbReference type="InterPro" id="IPR009057">
    <property type="entry name" value="Homeodomain-like_sf"/>
</dbReference>
<dbReference type="InterPro" id="IPR011051">
    <property type="entry name" value="RmlC_Cupin_sf"/>
</dbReference>
<dbReference type="InterPro" id="IPR018060">
    <property type="entry name" value="HTH_AraC"/>
</dbReference>
<protein>
    <submittedName>
        <fullName evidence="5">AraC family transcriptional regulator</fullName>
    </submittedName>
</protein>
<dbReference type="GO" id="GO:0043565">
    <property type="term" value="F:sequence-specific DNA binding"/>
    <property type="evidence" value="ECO:0007669"/>
    <property type="project" value="InterPro"/>
</dbReference>
<dbReference type="SUPFAM" id="SSF46689">
    <property type="entry name" value="Homeodomain-like"/>
    <property type="match status" value="2"/>
</dbReference>
<gene>
    <name evidence="5" type="ORF">NIES267_21150</name>
</gene>
<evidence type="ECO:0000256" key="3">
    <source>
        <dbReference type="ARBA" id="ARBA00023163"/>
    </source>
</evidence>
<organism evidence="5 6">
    <name type="scientific">Calothrix parasitica NIES-267</name>
    <dbReference type="NCBI Taxonomy" id="1973488"/>
    <lineage>
        <taxon>Bacteria</taxon>
        <taxon>Bacillati</taxon>
        <taxon>Cyanobacteriota</taxon>
        <taxon>Cyanophyceae</taxon>
        <taxon>Nostocales</taxon>
        <taxon>Calotrichaceae</taxon>
        <taxon>Calothrix</taxon>
    </lineage>
</organism>
<keyword evidence="1" id="KW-0805">Transcription regulation</keyword>
<keyword evidence="6" id="KW-1185">Reference proteome</keyword>
<dbReference type="PROSITE" id="PS00041">
    <property type="entry name" value="HTH_ARAC_FAMILY_1"/>
    <property type="match status" value="1"/>
</dbReference>
<evidence type="ECO:0000256" key="1">
    <source>
        <dbReference type="ARBA" id="ARBA00023015"/>
    </source>
</evidence>
<feature type="domain" description="HTH araC/xylS-type" evidence="4">
    <location>
        <begin position="196"/>
        <end position="294"/>
    </location>
</feature>
<dbReference type="Pfam" id="PF12833">
    <property type="entry name" value="HTH_18"/>
    <property type="match status" value="1"/>
</dbReference>
<reference evidence="5 6" key="1">
    <citation type="submission" date="2017-06" db="EMBL/GenBank/DDBJ databases">
        <title>Genome sequencing of cyanobaciteial culture collection at National Institute for Environmental Studies (NIES).</title>
        <authorList>
            <person name="Hirose Y."/>
            <person name="Shimura Y."/>
            <person name="Fujisawa T."/>
            <person name="Nakamura Y."/>
            <person name="Kawachi M."/>
        </authorList>
    </citation>
    <scope>NUCLEOTIDE SEQUENCE [LARGE SCALE GENOMIC DNA]</scope>
    <source>
        <strain evidence="5 6">NIES-267</strain>
    </source>
</reference>
<evidence type="ECO:0000313" key="6">
    <source>
        <dbReference type="Proteomes" id="UP000218418"/>
    </source>
</evidence>
<proteinExistence type="predicted"/>
<evidence type="ECO:0000259" key="4">
    <source>
        <dbReference type="PROSITE" id="PS01124"/>
    </source>
</evidence>
<keyword evidence="2" id="KW-0238">DNA-binding</keyword>
<dbReference type="OrthoDB" id="516605at2"/>
<dbReference type="PANTHER" id="PTHR46796:SF6">
    <property type="entry name" value="ARAC SUBFAMILY"/>
    <property type="match status" value="1"/>
</dbReference>